<dbReference type="PROSITE" id="PS51257">
    <property type="entry name" value="PROKAR_LIPOPROTEIN"/>
    <property type="match status" value="1"/>
</dbReference>
<feature type="signal peptide" evidence="2">
    <location>
        <begin position="1"/>
        <end position="20"/>
    </location>
</feature>
<dbReference type="EMBL" id="CP061280">
    <property type="protein sequence ID" value="QNS16105.1"/>
    <property type="molecule type" value="Genomic_DNA"/>
</dbReference>
<dbReference type="PANTHER" id="PTHR10004">
    <property type="entry name" value="OS06G0538200 PROTEIN"/>
    <property type="match status" value="1"/>
</dbReference>
<protein>
    <submittedName>
        <fullName evidence="4">Transferrin-binding protein-like solute binding protein</fullName>
    </submittedName>
</protein>
<proteinExistence type="predicted"/>
<name>A0A7H1C550_9PAST</name>
<feature type="compositionally biased region" description="Polar residues" evidence="1">
    <location>
        <begin position="31"/>
        <end position="45"/>
    </location>
</feature>
<evidence type="ECO:0000313" key="4">
    <source>
        <dbReference type="EMBL" id="QNS16105.1"/>
    </source>
</evidence>
<organism evidence="4 5">
    <name type="scientific">Mannheimia bovis</name>
    <dbReference type="NCBI Taxonomy" id="2770636"/>
    <lineage>
        <taxon>Bacteria</taxon>
        <taxon>Pseudomonadati</taxon>
        <taxon>Pseudomonadota</taxon>
        <taxon>Gammaproteobacteria</taxon>
        <taxon>Pasteurellales</taxon>
        <taxon>Pasteurellaceae</taxon>
        <taxon>Mannheimia</taxon>
    </lineage>
</organism>
<accession>A0A7H1C550</accession>
<dbReference type="Pfam" id="PF08794">
    <property type="entry name" value="FHBP_C"/>
    <property type="match status" value="1"/>
</dbReference>
<dbReference type="KEGG" id="mbos:ICJ55_05100"/>
<evidence type="ECO:0000256" key="1">
    <source>
        <dbReference type="SAM" id="MobiDB-lite"/>
    </source>
</evidence>
<dbReference type="RefSeq" id="WP_188157596.1">
    <property type="nucleotide sequence ID" value="NZ_CP061280.1"/>
</dbReference>
<reference evidence="4 5" key="1">
    <citation type="submission" date="2020-09" db="EMBL/GenBank/DDBJ databases">
        <title>Mannheimia bovis sp.nov., isolated from a cow.</title>
        <authorList>
            <person name="Li F."/>
        </authorList>
    </citation>
    <scope>NUCLEOTIDE SEQUENCE [LARGE SCALE GENOMIC DNA]</scope>
    <source>
        <strain evidence="4 5">ZY190616</strain>
    </source>
</reference>
<feature type="domain" description="Factor H binding protein-like C-terminal" evidence="3">
    <location>
        <begin position="314"/>
        <end position="414"/>
    </location>
</feature>
<dbReference type="Gene3D" id="2.40.160.90">
    <property type="match status" value="1"/>
</dbReference>
<evidence type="ECO:0000259" key="3">
    <source>
        <dbReference type="Pfam" id="PF08794"/>
    </source>
</evidence>
<dbReference type="AlphaFoldDB" id="A0A7H1C550"/>
<feature type="chain" id="PRO_5028876907" evidence="2">
    <location>
        <begin position="21"/>
        <end position="433"/>
    </location>
</feature>
<dbReference type="SUPFAM" id="SSF56925">
    <property type="entry name" value="OMPA-like"/>
    <property type="match status" value="1"/>
</dbReference>
<dbReference type="PANTHER" id="PTHR10004:SF8">
    <property type="entry name" value="OS06G0538200 PROTEIN"/>
    <property type="match status" value="1"/>
</dbReference>
<keyword evidence="2" id="KW-0732">Signal</keyword>
<feature type="region of interest" description="Disordered" evidence="1">
    <location>
        <begin position="20"/>
        <end position="158"/>
    </location>
</feature>
<keyword evidence="5" id="KW-1185">Reference proteome</keyword>
<evidence type="ECO:0000313" key="5">
    <source>
        <dbReference type="Proteomes" id="UP000576260"/>
    </source>
</evidence>
<gene>
    <name evidence="4" type="ORF">ICJ55_05100</name>
</gene>
<dbReference type="InterPro" id="IPR014902">
    <property type="entry name" value="FHBP-like_C"/>
</dbReference>
<evidence type="ECO:0000256" key="2">
    <source>
        <dbReference type="SAM" id="SignalP"/>
    </source>
</evidence>
<sequence>MSIKKVTLASLILLSLTACGSGGSGGNSNNATKPNAKPQTTQQQVDKAAAEKAAKEKAAKEKAAKEKAAKGKAEAERLAAEKAAKEKAEAERLAAEKAAKEKAEAERLAAEKAAKEKAEAERLAAEKAAKEKAEAERLAAEKAAKEKAEAERLAAEKAAKEKAEAERLAAEKAEQERQAKIAQLKPIAVEAGLDEGTAESLADQNLSKTPDEFKKIAEDYKLQLDIAQAKGISNGTYPVGLITNISGSGLSSVETINALTKADRPHKMVYNQPYSVVIADYSGYVAYNNQTGKIFSDDRISSIHVRGLKTAEEAIPNEGTATYSGKAFNGTIRSDYDWETGFTDKVIEGKVTYNVDFNNRIGSGEITGLGDDVILEQGAISGTGITSSARQSYRSGQYSLDFYGPEAQEIGGKVILEGKDTIGFGGTRGDIQK</sequence>
<feature type="compositionally biased region" description="Basic and acidic residues" evidence="1">
    <location>
        <begin position="48"/>
        <end position="158"/>
    </location>
</feature>
<dbReference type="Proteomes" id="UP000576260">
    <property type="component" value="Chromosome"/>
</dbReference>
<dbReference type="InterPro" id="IPR011250">
    <property type="entry name" value="OMP/PagP_B-barrel"/>
</dbReference>